<accession>X0XDE1</accession>
<keyword evidence="1" id="KW-0547">Nucleotide-binding</keyword>
<evidence type="ECO:0000256" key="2">
    <source>
        <dbReference type="ARBA" id="ARBA00022840"/>
    </source>
</evidence>
<dbReference type="GO" id="GO:0005524">
    <property type="term" value="F:ATP binding"/>
    <property type="evidence" value="ECO:0007669"/>
    <property type="project" value="UniProtKB-KW"/>
</dbReference>
<evidence type="ECO:0000256" key="1">
    <source>
        <dbReference type="ARBA" id="ARBA00022741"/>
    </source>
</evidence>
<dbReference type="PANTHER" id="PTHR16305:SF28">
    <property type="entry name" value="GUANYLATE CYCLASE DOMAIN-CONTAINING PROTEIN"/>
    <property type="match status" value="1"/>
</dbReference>
<dbReference type="InterPro" id="IPR019734">
    <property type="entry name" value="TPR_rpt"/>
</dbReference>
<evidence type="ECO:0000313" key="3">
    <source>
        <dbReference type="EMBL" id="GAG41110.1"/>
    </source>
</evidence>
<dbReference type="PROSITE" id="PS50005">
    <property type="entry name" value="TPR"/>
    <property type="match status" value="1"/>
</dbReference>
<sequence>GTAHTETRVAGARVGLTSFTFAHELLRQTLLNDLSLPRRQRLHLRAAEAMEQVYARALEEHAADLAHHYRSAGRLADRGRVLATSRAAGDYALRVHAYPEAELHYTAAIGAAGARPDTPPEQMADLLHNLGQVQQRLGHWDRSLKAFDEAVDLYRGRGLREQAVEVLLSKGRALTVRVQPFEALETLAAAKEAAGPNELLRGLILEVEAQNLVVLRRYPQAAQAASDALALCKKVRNSLLTVRANATSGFY</sequence>
<proteinExistence type="predicted"/>
<dbReference type="EMBL" id="BARS01042325">
    <property type="protein sequence ID" value="GAG41110.1"/>
    <property type="molecule type" value="Genomic_DNA"/>
</dbReference>
<organism evidence="3">
    <name type="scientific">marine sediment metagenome</name>
    <dbReference type="NCBI Taxonomy" id="412755"/>
    <lineage>
        <taxon>unclassified sequences</taxon>
        <taxon>metagenomes</taxon>
        <taxon>ecological metagenomes</taxon>
    </lineage>
</organism>
<comment type="caution">
    <text evidence="3">The sequence shown here is derived from an EMBL/GenBank/DDBJ whole genome shotgun (WGS) entry which is preliminary data.</text>
</comment>
<protein>
    <submittedName>
        <fullName evidence="3">Uncharacterized protein</fullName>
    </submittedName>
</protein>
<feature type="non-terminal residue" evidence="3">
    <location>
        <position position="251"/>
    </location>
</feature>
<dbReference type="AlphaFoldDB" id="X0XDE1"/>
<reference evidence="3" key="1">
    <citation type="journal article" date="2014" name="Front. Microbiol.">
        <title>High frequency of phylogenetically diverse reductive dehalogenase-homologous genes in deep subseafloor sedimentary metagenomes.</title>
        <authorList>
            <person name="Kawai M."/>
            <person name="Futagami T."/>
            <person name="Toyoda A."/>
            <person name="Takaki Y."/>
            <person name="Nishi S."/>
            <person name="Hori S."/>
            <person name="Arai W."/>
            <person name="Tsubouchi T."/>
            <person name="Morono Y."/>
            <person name="Uchiyama I."/>
            <person name="Ito T."/>
            <person name="Fujiyama A."/>
            <person name="Inagaki F."/>
            <person name="Takami H."/>
        </authorList>
    </citation>
    <scope>NUCLEOTIDE SEQUENCE</scope>
    <source>
        <strain evidence="3">Expedition CK06-06</strain>
    </source>
</reference>
<dbReference type="PANTHER" id="PTHR16305">
    <property type="entry name" value="TESTICULAR SOLUBLE ADENYLYL CYCLASE"/>
    <property type="match status" value="1"/>
</dbReference>
<dbReference type="SUPFAM" id="SSF48452">
    <property type="entry name" value="TPR-like"/>
    <property type="match status" value="1"/>
</dbReference>
<name>X0XDE1_9ZZZZ</name>
<dbReference type="InterPro" id="IPR011990">
    <property type="entry name" value="TPR-like_helical_dom_sf"/>
</dbReference>
<keyword evidence="2" id="KW-0067">ATP-binding</keyword>
<dbReference type="GO" id="GO:0005737">
    <property type="term" value="C:cytoplasm"/>
    <property type="evidence" value="ECO:0007669"/>
    <property type="project" value="TreeGrafter"/>
</dbReference>
<dbReference type="GO" id="GO:0004016">
    <property type="term" value="F:adenylate cyclase activity"/>
    <property type="evidence" value="ECO:0007669"/>
    <property type="project" value="TreeGrafter"/>
</dbReference>
<feature type="non-terminal residue" evidence="3">
    <location>
        <position position="1"/>
    </location>
</feature>
<dbReference type="Gene3D" id="1.25.40.10">
    <property type="entry name" value="Tetratricopeptide repeat domain"/>
    <property type="match status" value="1"/>
</dbReference>
<gene>
    <name evidence="3" type="ORF">S01H1_64226</name>
</gene>